<dbReference type="KEGG" id="xal:XALC_2704"/>
<feature type="transmembrane region" description="Helical" evidence="1">
    <location>
        <begin position="24"/>
        <end position="45"/>
    </location>
</feature>
<keyword evidence="1" id="KW-1133">Transmembrane helix</keyword>
<organism evidence="2 3">
    <name type="scientific">Xanthomonas albilineans (strain GPE PC73 / CFBP 7063)</name>
    <dbReference type="NCBI Taxonomy" id="380358"/>
    <lineage>
        <taxon>Bacteria</taxon>
        <taxon>Pseudomonadati</taxon>
        <taxon>Pseudomonadota</taxon>
        <taxon>Gammaproteobacteria</taxon>
        <taxon>Lysobacterales</taxon>
        <taxon>Lysobacteraceae</taxon>
        <taxon>Xanthomonas</taxon>
    </lineage>
</organism>
<feature type="transmembrane region" description="Helical" evidence="1">
    <location>
        <begin position="401"/>
        <end position="418"/>
    </location>
</feature>
<feature type="transmembrane region" description="Helical" evidence="1">
    <location>
        <begin position="309"/>
        <end position="328"/>
    </location>
</feature>
<evidence type="ECO:0000313" key="2">
    <source>
        <dbReference type="EMBL" id="CBA17181.1"/>
    </source>
</evidence>
<dbReference type="PATRIC" id="fig|29447.3.peg.2666"/>
<protein>
    <recommendedName>
        <fullName evidence="4">Glycosyltransferase RgtA/B/C/D-like domain-containing protein</fullName>
    </recommendedName>
</protein>
<feature type="transmembrane region" description="Helical" evidence="1">
    <location>
        <begin position="251"/>
        <end position="273"/>
    </location>
</feature>
<dbReference type="RefSeq" id="WP_012917174.1">
    <property type="nucleotide sequence ID" value="NC_013722.1"/>
</dbReference>
<dbReference type="GeneID" id="57878010"/>
<gene>
    <name evidence="2" type="ordered locus">XALc_2704</name>
</gene>
<feature type="transmembrane region" description="Helical" evidence="1">
    <location>
        <begin position="372"/>
        <end position="389"/>
    </location>
</feature>
<accession>D2UFM0</accession>
<evidence type="ECO:0000313" key="3">
    <source>
        <dbReference type="Proteomes" id="UP000001890"/>
    </source>
</evidence>
<dbReference type="Proteomes" id="UP000001890">
    <property type="component" value="Chromosome"/>
</dbReference>
<keyword evidence="3" id="KW-1185">Reference proteome</keyword>
<feature type="transmembrane region" description="Helical" evidence="1">
    <location>
        <begin position="340"/>
        <end position="360"/>
    </location>
</feature>
<name>D2UFM0_XANAP</name>
<dbReference type="OrthoDB" id="9767863at2"/>
<dbReference type="STRING" id="380358.XALC_2704"/>
<dbReference type="AlphaFoldDB" id="D2UFM0"/>
<keyword evidence="1" id="KW-0472">Membrane</keyword>
<dbReference type="EMBL" id="FP565176">
    <property type="protein sequence ID" value="CBA17181.1"/>
    <property type="molecule type" value="Genomic_DNA"/>
</dbReference>
<sequence length="675" mass="73339">MNTYYAAQGTDDLLRRLSPTQRRFRVALAYLIAFLVITCVVYTALMRFPATRVGDGAEYYAMELAISQTHRPFVTAPTWKAYERLRQQGSIASLQTADQLKQAYVPLTLGGETDFNHFWFYPLMASAVGTPAGHLGLTRASHAGFLLLHSLLIAGILLLCFRLHGFKGTVAALALVVTSPALWYVDKVHTELFTVVLTIAAMSLTLERRWAFAGLMLALVTTQNISFVFPAIAACILALTAYRPSVTDKPGLADVLALVTAALLALLHPFYYFSRYGGLTPQLINKGAEVAHLDVLSSMQYLVDPDVGLLPNWPLGLLLLLVAAHGLYTRRLTLPKLGMAAFSIVFLLSAMAAQAATTNINSGGTAGPARYGLWYLCLFYPIIALLEPLPDGRLNRWLARGAWITAYAAAAIGISDYLPTKPESYTTPSRAAALIYTYVPWLWNPSPEVFAERNAQLGELTPEGPALVIGQGCRKALFLPGTQHHVALYPAGACGLTAAAGARLVDEQFPSLPREPTYFSVDLQNIEALRVMLSVNQPAGPNELRPYLGEGWSVDEPWGVWSLGERSSLHLKVKQSVTKGSYLMLQANGLWHDSRQTMTVKARVNGGPWQTRTLTASEPQPATIAIQLPALVAGANLEVELRYDKPASPASLGLSSDSRELGIGLVSLSLKPLPP</sequence>
<evidence type="ECO:0000256" key="1">
    <source>
        <dbReference type="SAM" id="Phobius"/>
    </source>
</evidence>
<feature type="transmembrane region" description="Helical" evidence="1">
    <location>
        <begin position="210"/>
        <end position="239"/>
    </location>
</feature>
<proteinExistence type="predicted"/>
<evidence type="ECO:0008006" key="4">
    <source>
        <dbReference type="Google" id="ProtNLM"/>
    </source>
</evidence>
<keyword evidence="1" id="KW-0812">Transmembrane</keyword>
<feature type="transmembrane region" description="Helical" evidence="1">
    <location>
        <begin position="143"/>
        <end position="161"/>
    </location>
</feature>
<reference evidence="2 3" key="1">
    <citation type="journal article" date="2009" name="BMC Genomics">
        <title>The complete genome sequence of Xanthomonas albilineans provides new insights into the reductive genome evolution of the xylem-limited Xanthomonadaceae.</title>
        <authorList>
            <person name="Pieretti I."/>
            <person name="Royer M."/>
            <person name="Barbe V."/>
            <person name="Carrere S."/>
            <person name="Koebnik R."/>
            <person name="Cociancich S."/>
            <person name="Couloux A."/>
            <person name="Darrasse A."/>
            <person name="Gouzy J."/>
            <person name="Jacques M.A."/>
            <person name="Lauber E."/>
            <person name="Manceau C."/>
            <person name="Mangenot S."/>
            <person name="Poussier S."/>
            <person name="Segurens B."/>
            <person name="Szurek B."/>
            <person name="Verdier V."/>
            <person name="Arlat M."/>
            <person name="Rott P."/>
        </authorList>
    </citation>
    <scope>NUCLEOTIDE SEQUENCE [LARGE SCALE GENOMIC DNA]</scope>
    <source>
        <strain evidence="3">GPE PC73 / CFBP 7063</strain>
    </source>
</reference>